<feature type="region of interest" description="Disordered" evidence="1">
    <location>
        <begin position="174"/>
        <end position="265"/>
    </location>
</feature>
<name>A0A4Y7TXV6_COPMI</name>
<feature type="region of interest" description="Disordered" evidence="1">
    <location>
        <begin position="1"/>
        <end position="94"/>
    </location>
</feature>
<organism evidence="2 3">
    <name type="scientific">Coprinellus micaceus</name>
    <name type="common">Glistening ink-cap mushroom</name>
    <name type="synonym">Coprinus micaceus</name>
    <dbReference type="NCBI Taxonomy" id="71717"/>
    <lineage>
        <taxon>Eukaryota</taxon>
        <taxon>Fungi</taxon>
        <taxon>Dikarya</taxon>
        <taxon>Basidiomycota</taxon>
        <taxon>Agaricomycotina</taxon>
        <taxon>Agaricomycetes</taxon>
        <taxon>Agaricomycetidae</taxon>
        <taxon>Agaricales</taxon>
        <taxon>Agaricineae</taxon>
        <taxon>Psathyrellaceae</taxon>
        <taxon>Coprinellus</taxon>
    </lineage>
</organism>
<feature type="compositionally biased region" description="Basic and acidic residues" evidence="1">
    <location>
        <begin position="53"/>
        <end position="70"/>
    </location>
</feature>
<accession>A0A4Y7TXV6</accession>
<reference evidence="2 3" key="1">
    <citation type="journal article" date="2019" name="Nat. Ecol. Evol.">
        <title>Megaphylogeny resolves global patterns of mushroom evolution.</title>
        <authorList>
            <person name="Varga T."/>
            <person name="Krizsan K."/>
            <person name="Foldi C."/>
            <person name="Dima B."/>
            <person name="Sanchez-Garcia M."/>
            <person name="Sanchez-Ramirez S."/>
            <person name="Szollosi G.J."/>
            <person name="Szarkandi J.G."/>
            <person name="Papp V."/>
            <person name="Albert L."/>
            <person name="Andreopoulos W."/>
            <person name="Angelini C."/>
            <person name="Antonin V."/>
            <person name="Barry K.W."/>
            <person name="Bougher N.L."/>
            <person name="Buchanan P."/>
            <person name="Buyck B."/>
            <person name="Bense V."/>
            <person name="Catcheside P."/>
            <person name="Chovatia M."/>
            <person name="Cooper J."/>
            <person name="Damon W."/>
            <person name="Desjardin D."/>
            <person name="Finy P."/>
            <person name="Geml J."/>
            <person name="Haridas S."/>
            <person name="Hughes K."/>
            <person name="Justo A."/>
            <person name="Karasinski D."/>
            <person name="Kautmanova I."/>
            <person name="Kiss B."/>
            <person name="Kocsube S."/>
            <person name="Kotiranta H."/>
            <person name="LaButti K.M."/>
            <person name="Lechner B.E."/>
            <person name="Liimatainen K."/>
            <person name="Lipzen A."/>
            <person name="Lukacs Z."/>
            <person name="Mihaltcheva S."/>
            <person name="Morgado L.N."/>
            <person name="Niskanen T."/>
            <person name="Noordeloos M.E."/>
            <person name="Ohm R.A."/>
            <person name="Ortiz-Santana B."/>
            <person name="Ovrebo C."/>
            <person name="Racz N."/>
            <person name="Riley R."/>
            <person name="Savchenko A."/>
            <person name="Shiryaev A."/>
            <person name="Soop K."/>
            <person name="Spirin V."/>
            <person name="Szebenyi C."/>
            <person name="Tomsovsky M."/>
            <person name="Tulloss R.E."/>
            <person name="Uehling J."/>
            <person name="Grigoriev I.V."/>
            <person name="Vagvolgyi C."/>
            <person name="Papp T."/>
            <person name="Martin F.M."/>
            <person name="Miettinen O."/>
            <person name="Hibbett D.S."/>
            <person name="Nagy L.G."/>
        </authorList>
    </citation>
    <scope>NUCLEOTIDE SEQUENCE [LARGE SCALE GENOMIC DNA]</scope>
    <source>
        <strain evidence="2 3">FP101781</strain>
    </source>
</reference>
<dbReference type="AlphaFoldDB" id="A0A4Y7TXV6"/>
<keyword evidence="3" id="KW-1185">Reference proteome</keyword>
<sequence>MPGKTQADTQWNAVSRGGTDSGWGHEKRRASGGGHRGRGNRHTKNVSGWGSQQKREEQHNSLEQHGRDWGVPRSENGDAWGNRGNTWDTPNDTASAWAETPQYTAEDGWDAPEPKIETMEGLLRSLSLHSEDFKKDLIPFFLKSVAIAEQDGPEVKLEPFLEEKIQARKASGWYWTGSDSGRKDGDGWSNHKISDNGWGAQAGADNGWGAQNTWDGWGQRNDDVSRDNGQWRAVQRHIAEPSSSHNHQIERHSQRPQNRRHHGHG</sequence>
<evidence type="ECO:0000313" key="2">
    <source>
        <dbReference type="EMBL" id="TEB39005.1"/>
    </source>
</evidence>
<feature type="compositionally biased region" description="Basic residues" evidence="1">
    <location>
        <begin position="26"/>
        <end position="44"/>
    </location>
</feature>
<protein>
    <submittedName>
        <fullName evidence="2">Uncharacterized protein</fullName>
    </submittedName>
</protein>
<feature type="compositionally biased region" description="Polar residues" evidence="1">
    <location>
        <begin position="83"/>
        <end position="94"/>
    </location>
</feature>
<proteinExistence type="predicted"/>
<feature type="compositionally biased region" description="Polar residues" evidence="1">
    <location>
        <begin position="1"/>
        <end position="13"/>
    </location>
</feature>
<evidence type="ECO:0000256" key="1">
    <source>
        <dbReference type="SAM" id="MobiDB-lite"/>
    </source>
</evidence>
<dbReference type="Proteomes" id="UP000298030">
    <property type="component" value="Unassembled WGS sequence"/>
</dbReference>
<dbReference type="EMBL" id="QPFP01000002">
    <property type="protein sequence ID" value="TEB39005.1"/>
    <property type="molecule type" value="Genomic_DNA"/>
</dbReference>
<comment type="caution">
    <text evidence="2">The sequence shown here is derived from an EMBL/GenBank/DDBJ whole genome shotgun (WGS) entry which is preliminary data.</text>
</comment>
<evidence type="ECO:0000313" key="3">
    <source>
        <dbReference type="Proteomes" id="UP000298030"/>
    </source>
</evidence>
<dbReference type="OrthoDB" id="10251155at2759"/>
<gene>
    <name evidence="2" type="ORF">FA13DRAFT_425476</name>
</gene>